<evidence type="ECO:0000256" key="3">
    <source>
        <dbReference type="ARBA" id="ARBA00023180"/>
    </source>
</evidence>
<dbReference type="PROSITE" id="PS51034">
    <property type="entry name" value="ZP_2"/>
    <property type="match status" value="2"/>
</dbReference>
<dbReference type="SUPFAM" id="SSF90188">
    <property type="entry name" value="Somatomedin B domain"/>
    <property type="match status" value="1"/>
</dbReference>
<evidence type="ECO:0000256" key="4">
    <source>
        <dbReference type="PROSITE-ProRule" id="PRU00059"/>
    </source>
</evidence>
<evidence type="ECO:0000256" key="2">
    <source>
        <dbReference type="ARBA" id="ARBA00023157"/>
    </source>
</evidence>
<feature type="domain" description="CUB" evidence="5">
    <location>
        <begin position="663"/>
        <end position="775"/>
    </location>
</feature>
<evidence type="ECO:0000259" key="5">
    <source>
        <dbReference type="PROSITE" id="PS01180"/>
    </source>
</evidence>
<feature type="non-terminal residue" evidence="8">
    <location>
        <position position="1129"/>
    </location>
</feature>
<evidence type="ECO:0000256" key="1">
    <source>
        <dbReference type="ARBA" id="ARBA00022729"/>
    </source>
</evidence>
<dbReference type="FunFam" id="2.60.120.290:FF:000013">
    <property type="entry name" value="Membrane frizzled-related protein"/>
    <property type="match status" value="2"/>
</dbReference>
<dbReference type="Gene3D" id="4.10.410.20">
    <property type="match status" value="1"/>
</dbReference>
<dbReference type="InterPro" id="IPR000859">
    <property type="entry name" value="CUB_dom"/>
</dbReference>
<dbReference type="InterPro" id="IPR035914">
    <property type="entry name" value="Sperma_CUB_dom_sf"/>
</dbReference>
<comment type="caution">
    <text evidence="4">Lacks conserved residue(s) required for the propagation of feature annotation.</text>
</comment>
<keyword evidence="3" id="KW-0325">Glycoprotein</keyword>
<dbReference type="PROSITE" id="PS50958">
    <property type="entry name" value="SMB_2"/>
    <property type="match status" value="4"/>
</dbReference>
<feature type="domain" description="SMB" evidence="6">
    <location>
        <begin position="525"/>
        <end position="564"/>
    </location>
</feature>
<protein>
    <submittedName>
        <fullName evidence="8">DMBT1 protein</fullName>
    </submittedName>
</protein>
<dbReference type="PROSITE" id="PS00524">
    <property type="entry name" value="SMB_1"/>
    <property type="match status" value="3"/>
</dbReference>
<dbReference type="PANTHER" id="PTHR14002:SF38">
    <property type="entry name" value="CUB AND ZONA PELLUCIDA-LIKE DOMAIN-CONTAINING PROTEIN 1"/>
    <property type="match status" value="1"/>
</dbReference>
<dbReference type="InterPro" id="IPR042235">
    <property type="entry name" value="ZP-C_dom"/>
</dbReference>
<dbReference type="Pfam" id="PF00431">
    <property type="entry name" value="CUB"/>
    <property type="match status" value="2"/>
</dbReference>
<keyword evidence="2" id="KW-1015">Disulfide bond</keyword>
<evidence type="ECO:0000313" key="9">
    <source>
        <dbReference type="Proteomes" id="UP000736164"/>
    </source>
</evidence>
<dbReference type="AlphaFoldDB" id="A0A8J7TI81"/>
<proteinExistence type="predicted"/>
<gene>
    <name evidence="8" type="primary">Dmbt1_2</name>
    <name evidence="8" type="ORF">GTO95_0017450</name>
</gene>
<dbReference type="Gene3D" id="2.60.120.290">
    <property type="entry name" value="Spermadhesin, CUB domain"/>
    <property type="match status" value="3"/>
</dbReference>
<keyword evidence="1" id="KW-0732">Signal</keyword>
<dbReference type="Gene3D" id="2.60.40.4100">
    <property type="entry name" value="Zona pellucida, ZP-C domain"/>
    <property type="match status" value="2"/>
</dbReference>
<dbReference type="EMBL" id="JAAWVO010070998">
    <property type="protein sequence ID" value="MBN3324547.1"/>
    <property type="molecule type" value="Genomic_DNA"/>
</dbReference>
<dbReference type="CDD" id="cd00041">
    <property type="entry name" value="CUB"/>
    <property type="match status" value="2"/>
</dbReference>
<reference evidence="8" key="1">
    <citation type="journal article" date="2021" name="Cell">
        <title>Tracing the genetic footprints of vertebrate landing in non-teleost ray-finned fishes.</title>
        <authorList>
            <person name="Bi X."/>
            <person name="Wang K."/>
            <person name="Yang L."/>
            <person name="Pan H."/>
            <person name="Jiang H."/>
            <person name="Wei Q."/>
            <person name="Fang M."/>
            <person name="Yu H."/>
            <person name="Zhu C."/>
            <person name="Cai Y."/>
            <person name="He Y."/>
            <person name="Gan X."/>
            <person name="Zeng H."/>
            <person name="Yu D."/>
            <person name="Zhu Y."/>
            <person name="Jiang H."/>
            <person name="Qiu Q."/>
            <person name="Yang H."/>
            <person name="Zhang Y.E."/>
            <person name="Wang W."/>
            <person name="Zhu M."/>
            <person name="He S."/>
            <person name="Zhang G."/>
        </authorList>
    </citation>
    <scope>NUCLEOTIDE SEQUENCE</scope>
    <source>
        <strain evidence="8">Allg_001</strain>
    </source>
</reference>
<feature type="domain" description="SMB" evidence="6">
    <location>
        <begin position="567"/>
        <end position="606"/>
    </location>
</feature>
<evidence type="ECO:0000313" key="8">
    <source>
        <dbReference type="EMBL" id="MBN3324547.1"/>
    </source>
</evidence>
<dbReference type="Proteomes" id="UP000736164">
    <property type="component" value="Unassembled WGS sequence"/>
</dbReference>
<feature type="domain" description="SMB" evidence="6">
    <location>
        <begin position="464"/>
        <end position="503"/>
    </location>
</feature>
<feature type="domain" description="ZP" evidence="7">
    <location>
        <begin position="44"/>
        <end position="287"/>
    </location>
</feature>
<name>A0A8J7TI81_ATRSP</name>
<dbReference type="InterPro" id="IPR048290">
    <property type="entry name" value="ZP_chr"/>
</dbReference>
<evidence type="ECO:0000259" key="7">
    <source>
        <dbReference type="PROSITE" id="PS51034"/>
    </source>
</evidence>
<dbReference type="PANTHER" id="PTHR14002">
    <property type="entry name" value="ENDOGLIN/TGF-BETA RECEPTOR TYPE III"/>
    <property type="match status" value="1"/>
</dbReference>
<feature type="non-terminal residue" evidence="8">
    <location>
        <position position="1"/>
    </location>
</feature>
<feature type="domain" description="ZP" evidence="7">
    <location>
        <begin position="784"/>
        <end position="1029"/>
    </location>
</feature>
<dbReference type="InterPro" id="IPR001507">
    <property type="entry name" value="ZP_dom"/>
</dbReference>
<dbReference type="SMART" id="SM00201">
    <property type="entry name" value="SO"/>
    <property type="match status" value="4"/>
</dbReference>
<feature type="domain" description="SMB" evidence="6">
    <location>
        <begin position="608"/>
        <end position="647"/>
    </location>
</feature>
<dbReference type="SMART" id="SM00042">
    <property type="entry name" value="CUB"/>
    <property type="match status" value="2"/>
</dbReference>
<accession>A0A8J7TI81</accession>
<dbReference type="InterPro" id="IPR001212">
    <property type="entry name" value="Somatomedin_B_dom"/>
</dbReference>
<dbReference type="InterPro" id="IPR036024">
    <property type="entry name" value="Somatomedin_B-like_dom_sf"/>
</dbReference>
<dbReference type="FunFam" id="2.60.40.4100:FF:000005">
    <property type="entry name" value="Deleted in malignant brain tumors 1"/>
    <property type="match status" value="2"/>
</dbReference>
<dbReference type="Pfam" id="PF00100">
    <property type="entry name" value="Zona_pellucida"/>
    <property type="match status" value="2"/>
</dbReference>
<dbReference type="InterPro" id="IPR055355">
    <property type="entry name" value="ZP-C"/>
</dbReference>
<keyword evidence="9" id="KW-1185">Reference proteome</keyword>
<comment type="caution">
    <text evidence="8">The sequence shown here is derived from an EMBL/GenBank/DDBJ whole genome shotgun (WGS) entry which is preliminary data.</text>
</comment>
<organism evidence="8 9">
    <name type="scientific">Atractosteus spatula</name>
    <name type="common">Alligator gar</name>
    <name type="synonym">Lepisosteus spatula</name>
    <dbReference type="NCBI Taxonomy" id="7917"/>
    <lineage>
        <taxon>Eukaryota</taxon>
        <taxon>Metazoa</taxon>
        <taxon>Chordata</taxon>
        <taxon>Craniata</taxon>
        <taxon>Vertebrata</taxon>
        <taxon>Euteleostomi</taxon>
        <taxon>Actinopterygii</taxon>
        <taxon>Neopterygii</taxon>
        <taxon>Holostei</taxon>
        <taxon>Semionotiformes</taxon>
        <taxon>Lepisosteidae</taxon>
        <taxon>Atractosteus</taxon>
    </lineage>
</organism>
<dbReference type="SUPFAM" id="SSF49854">
    <property type="entry name" value="Spermadhesin, CUB domain"/>
    <property type="match status" value="3"/>
</dbReference>
<dbReference type="PROSITE" id="PS01180">
    <property type="entry name" value="CUB"/>
    <property type="match status" value="2"/>
</dbReference>
<dbReference type="SMART" id="SM00241">
    <property type="entry name" value="ZP"/>
    <property type="match status" value="2"/>
</dbReference>
<evidence type="ECO:0000259" key="6">
    <source>
        <dbReference type="PROSITE" id="PS50958"/>
    </source>
</evidence>
<sequence>MCQNGSFTFQSSSNSLTVAFKSDNSVTAQGFLAQYQAVSSVQVECSAGYMKVMLETSYLSLLNYTVNDVYVNDPGCQPVATESYVVFNIPLDGCGTDRKAANNSIRYMNMVRAEPLGAVITRQTELQLRVGCEMQRDTVVRVVYLSREEETANVTSSGRYNISMAFYHSSDFMSTVEEFPYIVDLNQDLFIEAQLYSSDSNLVLFVDTCVASPSDFDFYSQTYTLIKNGCVRDGTYGTYNSPLGRARLHFSSFRFLRTYPSVYLQCKIVVCQAHDYSSRCYQGCQPRKRRDLSSSHEKVNVVLGPIQLRDQATGELLSKQEAPLDTSFPWTTYPSSPQLSTETAWQCGGSLTQSRGQFTSPNYPQSYPNNAHCTWNIRASGYRTIYLEFSYFLLETTPGCGYDRVSVYDGPSSSYPLLGRICGGQKRTYNSTRNYMTVVFESDSSSTYKGFEAFYSFHDLTTSSSGSCRHNCGYHLGSCSCYSSCKYYGDCCHDYYDYCYATTPDRSLTATSTAAWSSDADTTTDSGSCRYNCGYDFGSCSCSSSCSYYGNCCPDFCGYCSSWDYASSGSCRNNCYGYSGNCSCSSSCSNHGNCCNDFCDYCPYVNHVWGSCNGNCYGHSGNCSCSSNCSYHGNCCNDFCDYCFNVDSNRRPELKEHRLRGYCGGNLGGSSGSFSSPNYPNNYNNGANCIWHITIPNGQKVFLTFTDFELESCGSCGCDSVSIYDGRTTSSSLIAKICQNTTSDSYHSTSNYMTVVFRTDGSVVRRGFRAIYSSTVPVNGARVECSSDAMRVIIQNSYLDSMGLTGNDLYLNDQYCRPVFSSSHVTFNVPLNSCGTVREDNRGRITYINDVRAFVSSSGEITRQSHMQLRVGCQMQQDTMVQIMYVARERVTGNITGSGNYNVKMAFYTSSNFYYPVTMSPYVVDLNQFLYVQAQLQSSDSNLVIFLDTCVASPSPTDFVTRTYDLIRDGCRKDSSFYSYVSGTRTVAQFRFSAFKFIRSHPSVYLQCRIAVCNAYDNYSRCKQGCQPRKRRDLSSSHEKATVVLGPIQLRGKIRTSSHCLGLHSYHSGKNSIFLLKKLTYRLSCQSKSFMRKFKMVSFHFATLRNCIFLFQKCFPCTVAENGFRLQTC</sequence>
<feature type="domain" description="CUB" evidence="5">
    <location>
        <begin position="347"/>
        <end position="458"/>
    </location>
</feature>
<dbReference type="PRINTS" id="PR00023">
    <property type="entry name" value="ZPELLUCIDA"/>
</dbReference>
<dbReference type="Gene3D" id="2.60.40.3210">
    <property type="entry name" value="Zona pellucida, ZP-N domain"/>
    <property type="match status" value="2"/>
</dbReference>